<sequence>MGVIAALGATVSAAQAPPAGGLPPWRFQMTREQVMAFTDYGPYKSFSNGDLETYAGLFNGHRQNVQFFFRDGKLARIGIYLYEGQDAKAGAKVWGEAYAALKANFGAMELPNVQVEPGTDKDLPPEAVGVAGGVNVTTTGKDQMAPLKQPSDKLVFASFRSALVRGETFYYVVVYYDPPHS</sequence>
<dbReference type="EMBL" id="SJTG01000001">
    <property type="protein sequence ID" value="TCI11834.1"/>
    <property type="molecule type" value="Genomic_DNA"/>
</dbReference>
<proteinExistence type="predicted"/>
<organism evidence="1 2">
    <name type="scientific">Dyella soli</name>
    <dbReference type="NCBI Taxonomy" id="522319"/>
    <lineage>
        <taxon>Bacteria</taxon>
        <taxon>Pseudomonadati</taxon>
        <taxon>Pseudomonadota</taxon>
        <taxon>Gammaproteobacteria</taxon>
        <taxon>Lysobacterales</taxon>
        <taxon>Rhodanobacteraceae</taxon>
        <taxon>Dyella</taxon>
    </lineage>
</organism>
<keyword evidence="2" id="KW-1185">Reference proteome</keyword>
<evidence type="ECO:0000313" key="1">
    <source>
        <dbReference type="EMBL" id="TCI11834.1"/>
    </source>
</evidence>
<accession>A0A4R0YX55</accession>
<evidence type="ECO:0000313" key="2">
    <source>
        <dbReference type="Proteomes" id="UP000291822"/>
    </source>
</evidence>
<comment type="caution">
    <text evidence="1">The sequence shown here is derived from an EMBL/GenBank/DDBJ whole genome shotgun (WGS) entry which is preliminary data.</text>
</comment>
<dbReference type="AlphaFoldDB" id="A0A4R0YX55"/>
<reference evidence="1 2" key="1">
    <citation type="submission" date="2019-02" db="EMBL/GenBank/DDBJ databases">
        <title>Dyella amyloliquefaciens sp. nov., isolated from forest soil.</title>
        <authorList>
            <person name="Gao Z.-H."/>
            <person name="Qiu L.-H."/>
        </authorList>
    </citation>
    <scope>NUCLEOTIDE SEQUENCE [LARGE SCALE GENOMIC DNA]</scope>
    <source>
        <strain evidence="1 2">KACC 12747</strain>
    </source>
</reference>
<dbReference type="RefSeq" id="WP_131406453.1">
    <property type="nucleotide sequence ID" value="NZ_SJTG01000001.1"/>
</dbReference>
<dbReference type="Proteomes" id="UP000291822">
    <property type="component" value="Unassembled WGS sequence"/>
</dbReference>
<name>A0A4R0YX55_9GAMM</name>
<gene>
    <name evidence="1" type="ORF">EZM97_00225</name>
</gene>
<protein>
    <submittedName>
        <fullName evidence="1">Uncharacterized protein</fullName>
    </submittedName>
</protein>